<sequence>MNVKLAQHHRPTDIEIWFRVAVARVNMPNLVKANIKLPPSGDSQKLLECLTSAKHLSLCAIPSTFSYPIGAFSHLLSLKLCTCCSVWCSLILRQTPKLTVLRFQPSHKCSHYIQTQWEKPSSVPQCLNSSLETVEWIDYQGRESEKKLVMYLLENSGQLKKMAIRALQSTNLGERYKMLQELSSTQRSSKHCRFSFT</sequence>
<dbReference type="AlphaFoldDB" id="A0ABC8L8L1"/>
<feature type="domain" description="FBD" evidence="1">
    <location>
        <begin position="125"/>
        <end position="197"/>
    </location>
</feature>
<gene>
    <name evidence="2" type="ORF">ERUC_LOCUS32492</name>
</gene>
<evidence type="ECO:0000259" key="1">
    <source>
        <dbReference type="SMART" id="SM00579"/>
    </source>
</evidence>
<organism evidence="2 3">
    <name type="scientific">Eruca vesicaria subsp. sativa</name>
    <name type="common">Garden rocket</name>
    <name type="synonym">Eruca sativa</name>
    <dbReference type="NCBI Taxonomy" id="29727"/>
    <lineage>
        <taxon>Eukaryota</taxon>
        <taxon>Viridiplantae</taxon>
        <taxon>Streptophyta</taxon>
        <taxon>Embryophyta</taxon>
        <taxon>Tracheophyta</taxon>
        <taxon>Spermatophyta</taxon>
        <taxon>Magnoliopsida</taxon>
        <taxon>eudicotyledons</taxon>
        <taxon>Gunneridae</taxon>
        <taxon>Pentapetalae</taxon>
        <taxon>rosids</taxon>
        <taxon>malvids</taxon>
        <taxon>Brassicales</taxon>
        <taxon>Brassicaceae</taxon>
        <taxon>Brassiceae</taxon>
        <taxon>Eruca</taxon>
    </lineage>
</organism>
<comment type="caution">
    <text evidence="2">The sequence shown here is derived from an EMBL/GenBank/DDBJ whole genome shotgun (WGS) entry which is preliminary data.</text>
</comment>
<name>A0ABC8L8L1_ERUVS</name>
<reference evidence="2 3" key="1">
    <citation type="submission" date="2022-03" db="EMBL/GenBank/DDBJ databases">
        <authorList>
            <person name="Macdonald S."/>
            <person name="Ahmed S."/>
            <person name="Newling K."/>
        </authorList>
    </citation>
    <scope>NUCLEOTIDE SEQUENCE [LARGE SCALE GENOMIC DNA]</scope>
</reference>
<evidence type="ECO:0000313" key="3">
    <source>
        <dbReference type="Proteomes" id="UP001642260"/>
    </source>
</evidence>
<dbReference type="Pfam" id="PF08387">
    <property type="entry name" value="FBD"/>
    <property type="match status" value="1"/>
</dbReference>
<dbReference type="SMART" id="SM00579">
    <property type="entry name" value="FBD"/>
    <property type="match status" value="1"/>
</dbReference>
<dbReference type="EMBL" id="CAKOAT010469598">
    <property type="protein sequence ID" value="CAH8377156.1"/>
    <property type="molecule type" value="Genomic_DNA"/>
</dbReference>
<dbReference type="PANTHER" id="PTHR31900:SF34">
    <property type="entry name" value="EMB|CAB62440.1-RELATED"/>
    <property type="match status" value="1"/>
</dbReference>
<evidence type="ECO:0000313" key="2">
    <source>
        <dbReference type="EMBL" id="CAH8377156.1"/>
    </source>
</evidence>
<protein>
    <recommendedName>
        <fullName evidence="1">FBD domain-containing protein</fullName>
    </recommendedName>
</protein>
<proteinExistence type="predicted"/>
<dbReference type="InterPro" id="IPR050232">
    <property type="entry name" value="FBL13/AtMIF1-like"/>
</dbReference>
<keyword evidence="3" id="KW-1185">Reference proteome</keyword>
<dbReference type="InterPro" id="IPR006566">
    <property type="entry name" value="FBD"/>
</dbReference>
<dbReference type="Proteomes" id="UP001642260">
    <property type="component" value="Unassembled WGS sequence"/>
</dbReference>
<accession>A0ABC8L8L1</accession>
<dbReference type="PANTHER" id="PTHR31900">
    <property type="entry name" value="F-BOX/RNI SUPERFAMILY PROTEIN-RELATED"/>
    <property type="match status" value="1"/>
</dbReference>